<evidence type="ECO:0008006" key="3">
    <source>
        <dbReference type="Google" id="ProtNLM"/>
    </source>
</evidence>
<reference evidence="1 2" key="1">
    <citation type="submission" date="2013-08" db="EMBL/GenBank/DDBJ databases">
        <title>The genome sequence of Skermanella stibiiresistens.</title>
        <authorList>
            <person name="Zhu W."/>
            <person name="Wang G."/>
        </authorList>
    </citation>
    <scope>NUCLEOTIDE SEQUENCE [LARGE SCALE GENOMIC DNA]</scope>
    <source>
        <strain evidence="1 2">SB22</strain>
    </source>
</reference>
<gene>
    <name evidence="1" type="ORF">N825_32185</name>
</gene>
<accession>W9GTE3</accession>
<dbReference type="Pfam" id="PF07310">
    <property type="entry name" value="PAS_5"/>
    <property type="match status" value="1"/>
</dbReference>
<dbReference type="Proteomes" id="UP000019486">
    <property type="component" value="Unassembled WGS sequence"/>
</dbReference>
<dbReference type="EMBL" id="AVFL01000059">
    <property type="protein sequence ID" value="EWY35961.1"/>
    <property type="molecule type" value="Genomic_DNA"/>
</dbReference>
<dbReference type="AlphaFoldDB" id="W9GTE3"/>
<proteinExistence type="predicted"/>
<keyword evidence="2" id="KW-1185">Reference proteome</keyword>
<comment type="caution">
    <text evidence="1">The sequence shown here is derived from an EMBL/GenBank/DDBJ whole genome shotgun (WGS) entry which is preliminary data.</text>
</comment>
<dbReference type="InterPro" id="IPR009922">
    <property type="entry name" value="DUF1457"/>
</dbReference>
<dbReference type="STRING" id="1385369.N825_32185"/>
<dbReference type="RefSeq" id="WP_037461594.1">
    <property type="nucleotide sequence ID" value="NZ_AVFL01000059.1"/>
</dbReference>
<name>W9GTE3_9PROT</name>
<evidence type="ECO:0000313" key="2">
    <source>
        <dbReference type="Proteomes" id="UP000019486"/>
    </source>
</evidence>
<evidence type="ECO:0000313" key="1">
    <source>
        <dbReference type="EMBL" id="EWY35961.1"/>
    </source>
</evidence>
<protein>
    <recommendedName>
        <fullName evidence="3">PAS domain-containing protein</fullName>
    </recommendedName>
</protein>
<sequence>MEIRPLREIALSEIIADDGREFLDYWASKRAGARPPARRTLDPLIEKPHLAPCMYIHEVIDEGRDFRLRLVGTQVTALFGGDPTGRCMSEIWARSEVEANLQLMRKCMGTGEPVAADGSYHWRGRAFIEWQCVITPLRLDGPQVEQFLCYLSRLPFFKVLSC</sequence>
<organism evidence="1 2">
    <name type="scientific">Skermanella stibiiresistens SB22</name>
    <dbReference type="NCBI Taxonomy" id="1385369"/>
    <lineage>
        <taxon>Bacteria</taxon>
        <taxon>Pseudomonadati</taxon>
        <taxon>Pseudomonadota</taxon>
        <taxon>Alphaproteobacteria</taxon>
        <taxon>Rhodospirillales</taxon>
        <taxon>Azospirillaceae</taxon>
        <taxon>Skermanella</taxon>
    </lineage>
</organism>